<organism evidence="2">
    <name type="scientific">Lepeophtheirus salmonis</name>
    <name type="common">Salmon louse</name>
    <name type="synonym">Caligus salmonis</name>
    <dbReference type="NCBI Taxonomy" id="72036"/>
    <lineage>
        <taxon>Eukaryota</taxon>
        <taxon>Metazoa</taxon>
        <taxon>Ecdysozoa</taxon>
        <taxon>Arthropoda</taxon>
        <taxon>Crustacea</taxon>
        <taxon>Multicrustacea</taxon>
        <taxon>Hexanauplia</taxon>
        <taxon>Copepoda</taxon>
        <taxon>Siphonostomatoida</taxon>
        <taxon>Caligidae</taxon>
        <taxon>Lepeophtheirus</taxon>
    </lineage>
</organism>
<feature type="region of interest" description="Disordered" evidence="1">
    <location>
        <begin position="1"/>
        <end position="25"/>
    </location>
</feature>
<feature type="non-terminal residue" evidence="2">
    <location>
        <position position="154"/>
    </location>
</feature>
<name>A0A0K2VB55_LEPSM</name>
<dbReference type="InterPro" id="IPR036397">
    <property type="entry name" value="RNaseH_sf"/>
</dbReference>
<dbReference type="GO" id="GO:0003676">
    <property type="term" value="F:nucleic acid binding"/>
    <property type="evidence" value="ECO:0007669"/>
    <property type="project" value="InterPro"/>
</dbReference>
<dbReference type="Gene3D" id="3.30.420.10">
    <property type="entry name" value="Ribonuclease H-like superfamily/Ribonuclease H"/>
    <property type="match status" value="1"/>
</dbReference>
<dbReference type="PANTHER" id="PTHR46068">
    <property type="entry name" value="PROTEIN CBG27172"/>
    <property type="match status" value="1"/>
</dbReference>
<dbReference type="EMBL" id="HACA01030373">
    <property type="protein sequence ID" value="CDW47734.1"/>
    <property type="molecule type" value="Transcribed_RNA"/>
</dbReference>
<protein>
    <submittedName>
        <fullName evidence="2">Putative LOC100197594 [Hydra vulgaris]</fullName>
    </submittedName>
</protein>
<sequence>MDRGKEVKDQPQKKKRAYKADVSRETRRRVVREDLRMKQYRQQKRDLLSEATMAKRPTRAKMFLKFVNPCKHVSIIWTDEKIFTVEQAYNSHVKWVLGRSIEDIPLNMSRVVRGQKPALVMVWVGVTSLRMKTPLIFIPKGVKILYYESLLSPK</sequence>
<proteinExistence type="predicted"/>
<dbReference type="PANTHER" id="PTHR46068:SF1">
    <property type="entry name" value="TRANSPOSASE IS30-LIKE HTH DOMAIN-CONTAINING PROTEIN"/>
    <property type="match status" value="1"/>
</dbReference>
<evidence type="ECO:0000256" key="1">
    <source>
        <dbReference type="SAM" id="MobiDB-lite"/>
    </source>
</evidence>
<reference evidence="2" key="1">
    <citation type="submission" date="2014-05" db="EMBL/GenBank/DDBJ databases">
        <authorList>
            <person name="Chronopoulou M."/>
        </authorList>
    </citation>
    <scope>NUCLEOTIDE SEQUENCE</scope>
    <source>
        <tissue evidence="2">Whole organism</tissue>
    </source>
</reference>
<dbReference type="AlphaFoldDB" id="A0A0K2VB55"/>
<accession>A0A0K2VB55</accession>
<evidence type="ECO:0000313" key="2">
    <source>
        <dbReference type="EMBL" id="CDW47734.1"/>
    </source>
</evidence>